<proteinExistence type="predicted"/>
<keyword evidence="3" id="KW-1185">Reference proteome</keyword>
<dbReference type="AlphaFoldDB" id="A0A5J5BEK9"/>
<dbReference type="PANTHER" id="PTHR34458">
    <property type="entry name" value="POLLEN OLE E 1 ALLERGEN AND EXTENSIN FAMILY PROTEIN-RELATED"/>
    <property type="match status" value="1"/>
</dbReference>
<feature type="chain" id="PRO_5023898024" evidence="1">
    <location>
        <begin position="27"/>
        <end position="160"/>
    </location>
</feature>
<sequence length="160" mass="16963">MAIPFPSPFLIITLLLFSATAPSAHAIIFNGKSIAIANVLLGGTIVCADTSIATAGTYKVIPQAPFELRCGNSSTETVVKQGVTDLSGVYFLLLTGADTLLIDKNVCYLRVTIPPYSSCTLSVANGFLRIPFVVLDVLDTLLGNLLVLGQDFKYGYLSSL</sequence>
<protein>
    <submittedName>
        <fullName evidence="2">Uncharacterized protein</fullName>
    </submittedName>
</protein>
<evidence type="ECO:0000313" key="2">
    <source>
        <dbReference type="EMBL" id="KAA8541605.1"/>
    </source>
</evidence>
<evidence type="ECO:0000313" key="3">
    <source>
        <dbReference type="Proteomes" id="UP000325577"/>
    </source>
</evidence>
<reference evidence="2 3" key="1">
    <citation type="submission" date="2019-09" db="EMBL/GenBank/DDBJ databases">
        <title>A chromosome-level genome assembly of the Chinese tupelo Nyssa sinensis.</title>
        <authorList>
            <person name="Yang X."/>
            <person name="Kang M."/>
            <person name="Yang Y."/>
            <person name="Xiong H."/>
            <person name="Wang M."/>
            <person name="Zhang Z."/>
            <person name="Wang Z."/>
            <person name="Wu H."/>
            <person name="Ma T."/>
            <person name="Liu J."/>
            <person name="Xi Z."/>
        </authorList>
    </citation>
    <scope>NUCLEOTIDE SEQUENCE [LARGE SCALE GENOMIC DNA]</scope>
    <source>
        <strain evidence="2">J267</strain>
        <tissue evidence="2">Leaf</tissue>
    </source>
</reference>
<dbReference type="EMBL" id="CM018035">
    <property type="protein sequence ID" value="KAA8541605.1"/>
    <property type="molecule type" value="Genomic_DNA"/>
</dbReference>
<gene>
    <name evidence="2" type="ORF">F0562_022757</name>
</gene>
<accession>A0A5J5BEK9</accession>
<keyword evidence="1" id="KW-0732">Signal</keyword>
<evidence type="ECO:0000256" key="1">
    <source>
        <dbReference type="SAM" id="SignalP"/>
    </source>
</evidence>
<feature type="signal peptide" evidence="1">
    <location>
        <begin position="1"/>
        <end position="26"/>
    </location>
</feature>
<dbReference type="InterPro" id="IPR040404">
    <property type="entry name" value="Phylloplanin-like"/>
</dbReference>
<dbReference type="Proteomes" id="UP000325577">
    <property type="component" value="Linkage Group LG12"/>
</dbReference>
<dbReference type="OrthoDB" id="898896at2759"/>
<organism evidence="2 3">
    <name type="scientific">Nyssa sinensis</name>
    <dbReference type="NCBI Taxonomy" id="561372"/>
    <lineage>
        <taxon>Eukaryota</taxon>
        <taxon>Viridiplantae</taxon>
        <taxon>Streptophyta</taxon>
        <taxon>Embryophyta</taxon>
        <taxon>Tracheophyta</taxon>
        <taxon>Spermatophyta</taxon>
        <taxon>Magnoliopsida</taxon>
        <taxon>eudicotyledons</taxon>
        <taxon>Gunneridae</taxon>
        <taxon>Pentapetalae</taxon>
        <taxon>asterids</taxon>
        <taxon>Cornales</taxon>
        <taxon>Nyssaceae</taxon>
        <taxon>Nyssa</taxon>
    </lineage>
</organism>
<name>A0A5J5BEK9_9ASTE</name>